<comment type="caution">
    <text evidence="1">The sequence shown here is derived from an EMBL/GenBank/DDBJ whole genome shotgun (WGS) entry which is preliminary data.</text>
</comment>
<accession>A0AAV4LEP8</accession>
<organism evidence="1 2">
    <name type="scientific">Collibacillus ludicampi</name>
    <dbReference type="NCBI Taxonomy" id="2771369"/>
    <lineage>
        <taxon>Bacteria</taxon>
        <taxon>Bacillati</taxon>
        <taxon>Bacillota</taxon>
        <taxon>Bacilli</taxon>
        <taxon>Bacillales</taxon>
        <taxon>Alicyclobacillaceae</taxon>
        <taxon>Collibacillus</taxon>
    </lineage>
</organism>
<gene>
    <name evidence="1" type="ORF">DNHGIG_18610</name>
</gene>
<evidence type="ECO:0000313" key="2">
    <source>
        <dbReference type="Proteomes" id="UP001057291"/>
    </source>
</evidence>
<dbReference type="Proteomes" id="UP001057291">
    <property type="component" value="Unassembled WGS sequence"/>
</dbReference>
<protein>
    <submittedName>
        <fullName evidence="1">Uncharacterized protein</fullName>
    </submittedName>
</protein>
<dbReference type="EMBL" id="BOQE01000001">
    <property type="protein sequence ID" value="GIM46312.1"/>
    <property type="molecule type" value="Genomic_DNA"/>
</dbReference>
<dbReference type="AlphaFoldDB" id="A0AAV4LEP8"/>
<reference evidence="1" key="1">
    <citation type="journal article" date="2023" name="Int. J. Syst. Evol. Microbiol.">
        <title>Collibacillus ludicampi gen. nov., sp. nov., a new soil bacterium of the family Alicyclobacillaceae.</title>
        <authorList>
            <person name="Jojima T."/>
            <person name="Ioku Y."/>
            <person name="Fukuta Y."/>
            <person name="Shirasaka N."/>
            <person name="Matsumura Y."/>
            <person name="Mori M."/>
        </authorList>
    </citation>
    <scope>NUCLEOTIDE SEQUENCE</scope>
    <source>
        <strain evidence="1">TP075</strain>
    </source>
</reference>
<keyword evidence="2" id="KW-1185">Reference proteome</keyword>
<proteinExistence type="predicted"/>
<dbReference type="RefSeq" id="WP_282199431.1">
    <property type="nucleotide sequence ID" value="NZ_BOQE01000001.1"/>
</dbReference>
<name>A0AAV4LEP8_9BACL</name>
<evidence type="ECO:0000313" key="1">
    <source>
        <dbReference type="EMBL" id="GIM46312.1"/>
    </source>
</evidence>
<sequence length="63" mass="6930">MEPFEWVVVGMLAYAIFPKVRKAVSTTWSSITSTANQTVQGIGRTTSNAVNQAQHMFASPEQQ</sequence>